<dbReference type="Pfam" id="PF13289">
    <property type="entry name" value="SIR2_2"/>
    <property type="match status" value="1"/>
</dbReference>
<dbReference type="EMBL" id="WBUI01000026">
    <property type="protein sequence ID" value="KAB2929777.1"/>
    <property type="molecule type" value="Genomic_DNA"/>
</dbReference>
<organism evidence="1 2">
    <name type="scientific">Leptonema illini</name>
    <dbReference type="NCBI Taxonomy" id="183"/>
    <lineage>
        <taxon>Bacteria</taxon>
        <taxon>Pseudomonadati</taxon>
        <taxon>Spirochaetota</taxon>
        <taxon>Spirochaetia</taxon>
        <taxon>Leptospirales</taxon>
        <taxon>Leptospiraceae</taxon>
        <taxon>Leptonema</taxon>
    </lineage>
</organism>
<gene>
    <name evidence="1" type="ORF">F9K24_18620</name>
</gene>
<evidence type="ECO:0000313" key="2">
    <source>
        <dbReference type="Proteomes" id="UP000460298"/>
    </source>
</evidence>
<dbReference type="Proteomes" id="UP000460298">
    <property type="component" value="Unassembled WGS sequence"/>
</dbReference>
<accession>A0A833GYI4</accession>
<dbReference type="AlphaFoldDB" id="A0A833GYI4"/>
<reference evidence="1 2" key="1">
    <citation type="submission" date="2019-10" db="EMBL/GenBank/DDBJ databases">
        <title>Extracellular Electron Transfer in a Candidatus Methanoperedens spp. Enrichment Culture.</title>
        <authorList>
            <person name="Berger S."/>
            <person name="Rangel Shaw D."/>
            <person name="Berben T."/>
            <person name="In 'T Zandt M."/>
            <person name="Frank J."/>
            <person name="Reimann J."/>
            <person name="Jetten M.S.M."/>
            <person name="Welte C.U."/>
        </authorList>
    </citation>
    <scope>NUCLEOTIDE SEQUENCE [LARGE SCALE GENOMIC DNA]</scope>
    <source>
        <strain evidence="1">SB12</strain>
    </source>
</reference>
<protein>
    <recommendedName>
        <fullName evidence="3">SIR2-like domain-containing protein</fullName>
    </recommendedName>
</protein>
<evidence type="ECO:0000313" key="1">
    <source>
        <dbReference type="EMBL" id="KAB2929777.1"/>
    </source>
</evidence>
<comment type="caution">
    <text evidence="1">The sequence shown here is derived from an EMBL/GenBank/DDBJ whole genome shotgun (WGS) entry which is preliminary data.</text>
</comment>
<proteinExistence type="predicted"/>
<name>A0A833GYI4_9LEPT</name>
<evidence type="ECO:0008006" key="3">
    <source>
        <dbReference type="Google" id="ProtNLM"/>
    </source>
</evidence>
<sequence>MKKRYRIFIIGAGFSRFAGLPLGAELWKLCLSRAKNSVLYENKLKSDIDSFIRYKKFKSNKSITESQIDLEEFISYLDIEHFLALKGSDTMTSTGNETQHLLRNLIAEEIFRKQNLITESQWKLYENFANRLLPGDTILSLNYDTIIETAFERVGRKFRLFPQRFESVNPSGGVVSYNQEEVTVLKLHGSLDWFDITPFEEFKKYAERMGSSYKPTHPVFSNTMTMAAEKIVDGPRQPDDHLDKIFRVRNMKYYFTGLPSLTHSPVILAPSHSKIVYINPIKSFWFGMNAYGHLNFGLSIIGFSLPEHDEYLYQVIYQMCDNYQNREQIISGRRKTKLTFVNFAKAEKDIEKLKRRFNFLDWNRVNSIWEGFNKETFANIIK</sequence>